<dbReference type="EMBL" id="BPLQ01002220">
    <property type="protein sequence ID" value="GIX90079.1"/>
    <property type="molecule type" value="Genomic_DNA"/>
</dbReference>
<protein>
    <submittedName>
        <fullName evidence="1">Uncharacterized protein</fullName>
    </submittedName>
</protein>
<dbReference type="Proteomes" id="UP001054837">
    <property type="component" value="Unassembled WGS sequence"/>
</dbReference>
<accession>A0AAV4P0C4</accession>
<dbReference type="AlphaFoldDB" id="A0AAV4P0C4"/>
<keyword evidence="2" id="KW-1185">Reference proteome</keyword>
<name>A0AAV4P0C4_9ARAC</name>
<evidence type="ECO:0000313" key="1">
    <source>
        <dbReference type="EMBL" id="GIX90079.1"/>
    </source>
</evidence>
<organism evidence="1 2">
    <name type="scientific">Caerostris darwini</name>
    <dbReference type="NCBI Taxonomy" id="1538125"/>
    <lineage>
        <taxon>Eukaryota</taxon>
        <taxon>Metazoa</taxon>
        <taxon>Ecdysozoa</taxon>
        <taxon>Arthropoda</taxon>
        <taxon>Chelicerata</taxon>
        <taxon>Arachnida</taxon>
        <taxon>Araneae</taxon>
        <taxon>Araneomorphae</taxon>
        <taxon>Entelegynae</taxon>
        <taxon>Araneoidea</taxon>
        <taxon>Araneidae</taxon>
        <taxon>Caerostris</taxon>
    </lineage>
</organism>
<evidence type="ECO:0000313" key="2">
    <source>
        <dbReference type="Proteomes" id="UP001054837"/>
    </source>
</evidence>
<proteinExistence type="predicted"/>
<gene>
    <name evidence="1" type="ORF">CDAR_456451</name>
</gene>
<reference evidence="1 2" key="1">
    <citation type="submission" date="2021-06" db="EMBL/GenBank/DDBJ databases">
        <title>Caerostris darwini draft genome.</title>
        <authorList>
            <person name="Kono N."/>
            <person name="Arakawa K."/>
        </authorList>
    </citation>
    <scope>NUCLEOTIDE SEQUENCE [LARGE SCALE GENOMIC DNA]</scope>
</reference>
<sequence length="117" mass="12910">MILSCQKDTPVTPLPLFASPHTASWSRKLGTVTSNITGEERYTRSAATIIGFRRVHQLTRAHVDPIKLCKTHFETCTGHRCSLFSLFPLLITRINPAAEIREGAAGKLSFPNGNGYN</sequence>
<comment type="caution">
    <text evidence="1">The sequence shown here is derived from an EMBL/GenBank/DDBJ whole genome shotgun (WGS) entry which is preliminary data.</text>
</comment>